<dbReference type="RefSeq" id="WP_319444389.1">
    <property type="nucleotide sequence ID" value="NZ_JAWWZK010000091.1"/>
</dbReference>
<evidence type="ECO:0000256" key="1">
    <source>
        <dbReference type="ARBA" id="ARBA00022512"/>
    </source>
</evidence>
<keyword evidence="2" id="KW-0964">Secreted</keyword>
<feature type="non-terminal residue" evidence="8">
    <location>
        <position position="1"/>
    </location>
</feature>
<reference evidence="8" key="1">
    <citation type="submission" date="2023-11" db="EMBL/GenBank/DDBJ databases">
        <title>Antimicrobial resistance in invasive Streptococcus suis isolated in Spain and the associated genetic mechanisms.</title>
        <authorList>
            <person name="Uruen C."/>
            <person name="Arenas J.A."/>
        </authorList>
    </citation>
    <scope>NUCLEOTIDE SEQUENCE</scope>
    <source>
        <strain evidence="8">Ss_70</strain>
    </source>
</reference>
<proteinExistence type="predicted"/>
<keyword evidence="6" id="KW-1133">Transmembrane helix</keyword>
<evidence type="ECO:0000313" key="8">
    <source>
        <dbReference type="EMBL" id="MDX5038826.1"/>
    </source>
</evidence>
<evidence type="ECO:0000256" key="6">
    <source>
        <dbReference type="SAM" id="Phobius"/>
    </source>
</evidence>
<evidence type="ECO:0000256" key="3">
    <source>
        <dbReference type="ARBA" id="ARBA00022729"/>
    </source>
</evidence>
<dbReference type="NCBIfam" id="TIGR01167">
    <property type="entry name" value="LPXTG_anchor"/>
    <property type="match status" value="1"/>
</dbReference>
<dbReference type="Proteomes" id="UP001270004">
    <property type="component" value="Unassembled WGS sequence"/>
</dbReference>
<keyword evidence="1" id="KW-0134">Cell wall</keyword>
<evidence type="ECO:0000313" key="9">
    <source>
        <dbReference type="Proteomes" id="UP001270004"/>
    </source>
</evidence>
<organism evidence="8 9">
    <name type="scientific">Streptococcus suis</name>
    <dbReference type="NCBI Taxonomy" id="1307"/>
    <lineage>
        <taxon>Bacteria</taxon>
        <taxon>Bacillati</taxon>
        <taxon>Bacillota</taxon>
        <taxon>Bacilli</taxon>
        <taxon>Lactobacillales</taxon>
        <taxon>Streptococcaceae</taxon>
        <taxon>Streptococcus</taxon>
    </lineage>
</organism>
<name>A0AAW9DJE5_STRSU</name>
<comment type="caution">
    <text evidence="8">The sequence shown here is derived from an EMBL/GenBank/DDBJ whole genome shotgun (WGS) entry which is preliminary data.</text>
</comment>
<evidence type="ECO:0000256" key="2">
    <source>
        <dbReference type="ARBA" id="ARBA00022525"/>
    </source>
</evidence>
<protein>
    <submittedName>
        <fullName evidence="8">LPXTG cell wall anchor domain-containing protein</fullName>
    </submittedName>
</protein>
<gene>
    <name evidence="8" type="ORF">SHY70_11180</name>
</gene>
<keyword evidence="3" id="KW-0732">Signal</keyword>
<feature type="domain" description="Gram-positive cocci surface proteins LPxTG" evidence="7">
    <location>
        <begin position="38"/>
        <end position="71"/>
    </location>
</feature>
<keyword evidence="4" id="KW-0572">Peptidoglycan-anchor</keyword>
<evidence type="ECO:0000259" key="7">
    <source>
        <dbReference type="PROSITE" id="PS50847"/>
    </source>
</evidence>
<evidence type="ECO:0000256" key="4">
    <source>
        <dbReference type="ARBA" id="ARBA00023088"/>
    </source>
</evidence>
<keyword evidence="6" id="KW-0812">Transmembrane</keyword>
<feature type="compositionally biased region" description="Polar residues" evidence="5">
    <location>
        <begin position="1"/>
        <end position="15"/>
    </location>
</feature>
<evidence type="ECO:0000256" key="5">
    <source>
        <dbReference type="SAM" id="MobiDB-lite"/>
    </source>
</evidence>
<dbReference type="AlphaFoldDB" id="A0AAW9DJE5"/>
<sequence length="71" mass="7520">YVNGNPVISNKVVTNTPEPPKPETPKPQAPAKVEKAQLPNTGDAASYSLSLAGVVTLFASLVGFRKKKEID</sequence>
<dbReference type="EMBL" id="JAWWZK010000091">
    <property type="protein sequence ID" value="MDX5038826.1"/>
    <property type="molecule type" value="Genomic_DNA"/>
</dbReference>
<feature type="transmembrane region" description="Helical" evidence="6">
    <location>
        <begin position="44"/>
        <end position="64"/>
    </location>
</feature>
<dbReference type="Pfam" id="PF00746">
    <property type="entry name" value="Gram_pos_anchor"/>
    <property type="match status" value="1"/>
</dbReference>
<feature type="region of interest" description="Disordered" evidence="5">
    <location>
        <begin position="1"/>
        <end position="38"/>
    </location>
</feature>
<dbReference type="PROSITE" id="PS50847">
    <property type="entry name" value="GRAM_POS_ANCHORING"/>
    <property type="match status" value="1"/>
</dbReference>
<accession>A0AAW9DJE5</accession>
<dbReference type="InterPro" id="IPR019931">
    <property type="entry name" value="LPXTG_anchor"/>
</dbReference>
<keyword evidence="6" id="KW-0472">Membrane</keyword>